<dbReference type="Pfam" id="PF02770">
    <property type="entry name" value="Acyl-CoA_dh_M"/>
    <property type="match status" value="1"/>
</dbReference>
<dbReference type="InterPro" id="IPR006091">
    <property type="entry name" value="Acyl-CoA_Oxase/DH_mid-dom"/>
</dbReference>
<gene>
    <name evidence="9" type="ORF">ABIE13_003050</name>
</gene>
<accession>A0ABV2QA75</accession>
<name>A0ABV2QA75_9BURK</name>
<keyword evidence="3" id="KW-0285">Flavoprotein</keyword>
<evidence type="ECO:0000256" key="4">
    <source>
        <dbReference type="ARBA" id="ARBA00022827"/>
    </source>
</evidence>
<evidence type="ECO:0000256" key="5">
    <source>
        <dbReference type="ARBA" id="ARBA00023002"/>
    </source>
</evidence>
<keyword evidence="5" id="KW-0560">Oxidoreductase</keyword>
<dbReference type="InterPro" id="IPR046373">
    <property type="entry name" value="Acyl-CoA_Oxase/DH_mid-dom_sf"/>
</dbReference>
<dbReference type="CDD" id="cd00567">
    <property type="entry name" value="ACAD"/>
    <property type="match status" value="1"/>
</dbReference>
<comment type="similarity">
    <text evidence="2">Belongs to the acyl-CoA dehydrogenase family.</text>
</comment>
<evidence type="ECO:0000256" key="1">
    <source>
        <dbReference type="ARBA" id="ARBA00001974"/>
    </source>
</evidence>
<comment type="cofactor">
    <cofactor evidence="1">
        <name>FAD</name>
        <dbReference type="ChEBI" id="CHEBI:57692"/>
    </cofactor>
</comment>
<dbReference type="PANTHER" id="PTHR43884:SF20">
    <property type="entry name" value="ACYL-COA DEHYDROGENASE FADE28"/>
    <property type="match status" value="1"/>
</dbReference>
<feature type="domain" description="Acyl-CoA oxidase/dehydrogenase middle" evidence="7">
    <location>
        <begin position="123"/>
        <end position="208"/>
    </location>
</feature>
<evidence type="ECO:0000256" key="3">
    <source>
        <dbReference type="ARBA" id="ARBA00022630"/>
    </source>
</evidence>
<dbReference type="Proteomes" id="UP001549320">
    <property type="component" value="Unassembled WGS sequence"/>
</dbReference>
<dbReference type="RefSeq" id="WP_354444760.1">
    <property type="nucleotide sequence ID" value="NZ_JBEPSH010000006.1"/>
</dbReference>
<dbReference type="SUPFAM" id="SSF56645">
    <property type="entry name" value="Acyl-CoA dehydrogenase NM domain-like"/>
    <property type="match status" value="1"/>
</dbReference>
<keyword evidence="10" id="KW-1185">Reference proteome</keyword>
<dbReference type="Pfam" id="PF02771">
    <property type="entry name" value="Acyl-CoA_dh_N"/>
    <property type="match status" value="1"/>
</dbReference>
<dbReference type="Gene3D" id="1.10.540.10">
    <property type="entry name" value="Acyl-CoA dehydrogenase/oxidase, N-terminal domain"/>
    <property type="match status" value="1"/>
</dbReference>
<evidence type="ECO:0000259" key="6">
    <source>
        <dbReference type="Pfam" id="PF00441"/>
    </source>
</evidence>
<keyword evidence="4" id="KW-0274">FAD</keyword>
<evidence type="ECO:0000313" key="10">
    <source>
        <dbReference type="Proteomes" id="UP001549320"/>
    </source>
</evidence>
<feature type="domain" description="Acyl-CoA dehydrogenase/oxidase C-terminal" evidence="6">
    <location>
        <begin position="243"/>
        <end position="361"/>
    </location>
</feature>
<dbReference type="Gene3D" id="1.20.140.10">
    <property type="entry name" value="Butyryl-CoA Dehydrogenase, subunit A, domain 3"/>
    <property type="match status" value="1"/>
</dbReference>
<dbReference type="SUPFAM" id="SSF47203">
    <property type="entry name" value="Acyl-CoA dehydrogenase C-terminal domain-like"/>
    <property type="match status" value="1"/>
</dbReference>
<evidence type="ECO:0000259" key="8">
    <source>
        <dbReference type="Pfam" id="PF02771"/>
    </source>
</evidence>
<dbReference type="InterPro" id="IPR013786">
    <property type="entry name" value="AcylCoA_DH/ox_N"/>
</dbReference>
<feature type="domain" description="Acyl-CoA dehydrogenase/oxidase N-terminal" evidence="8">
    <location>
        <begin position="8"/>
        <end position="116"/>
    </location>
</feature>
<dbReference type="EMBL" id="JBEPSH010000006">
    <property type="protein sequence ID" value="MET4577934.1"/>
    <property type="molecule type" value="Genomic_DNA"/>
</dbReference>
<reference evidence="9 10" key="1">
    <citation type="submission" date="2024-06" db="EMBL/GenBank/DDBJ databases">
        <title>Sorghum-associated microbial communities from plants grown in Nebraska, USA.</title>
        <authorList>
            <person name="Schachtman D."/>
        </authorList>
    </citation>
    <scope>NUCLEOTIDE SEQUENCE [LARGE SCALE GENOMIC DNA]</scope>
    <source>
        <strain evidence="9 10">2709</strain>
    </source>
</reference>
<evidence type="ECO:0000256" key="2">
    <source>
        <dbReference type="ARBA" id="ARBA00009347"/>
    </source>
</evidence>
<protein>
    <submittedName>
        <fullName evidence="9">Alkylation response protein AidB-like acyl-CoA dehydrogenase</fullName>
    </submittedName>
</protein>
<dbReference type="Pfam" id="PF00441">
    <property type="entry name" value="Acyl-CoA_dh_1"/>
    <property type="match status" value="1"/>
</dbReference>
<evidence type="ECO:0000313" key="9">
    <source>
        <dbReference type="EMBL" id="MET4577934.1"/>
    </source>
</evidence>
<organism evidence="9 10">
    <name type="scientific">Ottowia thiooxydans</name>
    <dbReference type="NCBI Taxonomy" id="219182"/>
    <lineage>
        <taxon>Bacteria</taxon>
        <taxon>Pseudomonadati</taxon>
        <taxon>Pseudomonadota</taxon>
        <taxon>Betaproteobacteria</taxon>
        <taxon>Burkholderiales</taxon>
        <taxon>Comamonadaceae</taxon>
        <taxon>Ottowia</taxon>
    </lineage>
</organism>
<comment type="caution">
    <text evidence="9">The sequence shown here is derived from an EMBL/GenBank/DDBJ whole genome shotgun (WGS) entry which is preliminary data.</text>
</comment>
<dbReference type="Gene3D" id="2.40.110.10">
    <property type="entry name" value="Butyryl-CoA Dehydrogenase, subunit A, domain 2"/>
    <property type="match status" value="1"/>
</dbReference>
<sequence length="387" mass="41597">METEIQDNLALHDSAARFLAEQCGFARHLRNQGSSNAALDRALWARFADMGWLGVLVPEADGGLGYGLADALPIVEAMGQQFVAEPYQDAWASMQVLLDLGDSSQREHWLPSLIDGSALMLLAHAEHGAGYDLRCVATRAERVGGGYRLDGEKCAIAFGDSADAWLVSARTDHESGDAEGLSLFIVEAGSAGVHFARHEGICGEPCVDMLLDGVVVPAVARLGPEGSAYLAIEAAHDLLVALACAESVGTLKSVLDSTCEYARTRRQFGQPLSSFQVISHRLVDMFTQVELTRSLASLAADQFGPAREGNGRRRRQLLFACKAQTSTACRLVGEHAVQIHGGIGMTEELALSHQVRRLLSIERRLGDRFEQLGRLAEAVSVGQGLYA</sequence>
<dbReference type="InterPro" id="IPR037069">
    <property type="entry name" value="AcylCoA_DH/ox_N_sf"/>
</dbReference>
<dbReference type="PANTHER" id="PTHR43884">
    <property type="entry name" value="ACYL-COA DEHYDROGENASE"/>
    <property type="match status" value="1"/>
</dbReference>
<proteinExistence type="inferred from homology"/>
<dbReference type="InterPro" id="IPR036250">
    <property type="entry name" value="AcylCo_DH-like_C"/>
</dbReference>
<dbReference type="InterPro" id="IPR009100">
    <property type="entry name" value="AcylCoA_DH/oxidase_NM_dom_sf"/>
</dbReference>
<evidence type="ECO:0000259" key="7">
    <source>
        <dbReference type="Pfam" id="PF02770"/>
    </source>
</evidence>
<dbReference type="InterPro" id="IPR009075">
    <property type="entry name" value="AcylCo_DH/oxidase_C"/>
</dbReference>